<dbReference type="AlphaFoldDB" id="A0A9Q1FPL1"/>
<feature type="compositionally biased region" description="Polar residues" evidence="1">
    <location>
        <begin position="143"/>
        <end position="159"/>
    </location>
</feature>
<feature type="compositionally biased region" description="Polar residues" evidence="1">
    <location>
        <begin position="210"/>
        <end position="221"/>
    </location>
</feature>
<organism evidence="2 3">
    <name type="scientific">Synaphobranchus kaupii</name>
    <name type="common">Kaup's arrowtooth eel</name>
    <dbReference type="NCBI Taxonomy" id="118154"/>
    <lineage>
        <taxon>Eukaryota</taxon>
        <taxon>Metazoa</taxon>
        <taxon>Chordata</taxon>
        <taxon>Craniata</taxon>
        <taxon>Vertebrata</taxon>
        <taxon>Euteleostomi</taxon>
        <taxon>Actinopterygii</taxon>
        <taxon>Neopterygii</taxon>
        <taxon>Teleostei</taxon>
        <taxon>Anguilliformes</taxon>
        <taxon>Synaphobranchidae</taxon>
        <taxon>Synaphobranchus</taxon>
    </lineage>
</organism>
<evidence type="ECO:0000256" key="1">
    <source>
        <dbReference type="SAM" id="MobiDB-lite"/>
    </source>
</evidence>
<comment type="caution">
    <text evidence="2">The sequence shown here is derived from an EMBL/GenBank/DDBJ whole genome shotgun (WGS) entry which is preliminary data.</text>
</comment>
<gene>
    <name evidence="2" type="ORF">SKAU_G00125450</name>
</gene>
<feature type="region of interest" description="Disordered" evidence="1">
    <location>
        <begin position="143"/>
        <end position="171"/>
    </location>
</feature>
<dbReference type="Proteomes" id="UP001152622">
    <property type="component" value="Chromosome 4"/>
</dbReference>
<feature type="region of interest" description="Disordered" evidence="1">
    <location>
        <begin position="53"/>
        <end position="103"/>
    </location>
</feature>
<keyword evidence="3" id="KW-1185">Reference proteome</keyword>
<reference evidence="2" key="1">
    <citation type="journal article" date="2023" name="Science">
        <title>Genome structures resolve the early diversification of teleost fishes.</title>
        <authorList>
            <person name="Parey E."/>
            <person name="Louis A."/>
            <person name="Montfort J."/>
            <person name="Bouchez O."/>
            <person name="Roques C."/>
            <person name="Iampietro C."/>
            <person name="Lluch J."/>
            <person name="Castinel A."/>
            <person name="Donnadieu C."/>
            <person name="Desvignes T."/>
            <person name="Floi Bucao C."/>
            <person name="Jouanno E."/>
            <person name="Wen M."/>
            <person name="Mejri S."/>
            <person name="Dirks R."/>
            <person name="Jansen H."/>
            <person name="Henkel C."/>
            <person name="Chen W.J."/>
            <person name="Zahm M."/>
            <person name="Cabau C."/>
            <person name="Klopp C."/>
            <person name="Thompson A.W."/>
            <person name="Robinson-Rechavi M."/>
            <person name="Braasch I."/>
            <person name="Lecointre G."/>
            <person name="Bobe J."/>
            <person name="Postlethwait J.H."/>
            <person name="Berthelot C."/>
            <person name="Roest Crollius H."/>
            <person name="Guiguen Y."/>
        </authorList>
    </citation>
    <scope>NUCLEOTIDE SEQUENCE</scope>
    <source>
        <strain evidence="2">WJC10195</strain>
    </source>
</reference>
<evidence type="ECO:0000313" key="3">
    <source>
        <dbReference type="Proteomes" id="UP001152622"/>
    </source>
</evidence>
<dbReference type="EMBL" id="JAINUF010000004">
    <property type="protein sequence ID" value="KAJ8363714.1"/>
    <property type="molecule type" value="Genomic_DNA"/>
</dbReference>
<sequence>MMADGSAVLASLGSLFHHNKPVPTGLLTGRRNHAGLFEVMERGRLLVKEWEYSRPADPDSNPPRPTSTVPAGDGHALQPPGGTVASGGGALLLAPRPRTSRRPAVLSVGDACRRSEIPLQAGHLCGRANGRARAPALNPRVTTLQCSSPTDRNGSSQRSALGEGEGEGLPGRVATAREARAGDGVLNARLDEVNAKESRRHFIKRDPRGTSANELQIRSLL</sequence>
<name>A0A9Q1FPL1_SYNKA</name>
<accession>A0A9Q1FPL1</accession>
<proteinExistence type="predicted"/>
<feature type="region of interest" description="Disordered" evidence="1">
    <location>
        <begin position="198"/>
        <end position="221"/>
    </location>
</feature>
<protein>
    <submittedName>
        <fullName evidence="2">Uncharacterized protein</fullName>
    </submittedName>
</protein>
<evidence type="ECO:0000313" key="2">
    <source>
        <dbReference type="EMBL" id="KAJ8363714.1"/>
    </source>
</evidence>